<comment type="caution">
    <text evidence="3">The sequence shown here is derived from an EMBL/GenBank/DDBJ whole genome shotgun (WGS) entry which is preliminary data.</text>
</comment>
<evidence type="ECO:0000256" key="1">
    <source>
        <dbReference type="ARBA" id="ARBA00023242"/>
    </source>
</evidence>
<accession>A0ABR4DZM7</accession>
<sequence>MDGGARQEEMAVRLKQEVKEMAAQRRARHSSGDSVSPVIMVGQESATGNPEDLLIPAHDVEVTEEASLIVPETHRIGEATSPASSQPEVSAARQQRGKVCSRSGRYTRESVALGRSDTVLLTFYLEQLFPFLFPFYRPSLLEGGRAWVLEMMISSPVVRQAALCQSSYFLSLARETGEGGLVWEALLQRTGEVFEVLRGSLQVIQSLGVTEHIHGAVRIMSSILQVQRFEASILSSSNCWVHLNASRTLFKQMLDASSAVQPSEPSARFKTVMERLGPPTWIEPIQLPVLSVEQAAFGFSSALLILDDITASTVLQEEPTLYEYHHNLLCGNPVLETPIDLEAVVGCQNWALLQIGQALVNAPMLHTTLTVVRFSNMT</sequence>
<organism evidence="3 4">
    <name type="scientific">Diaporthe vaccinii</name>
    <dbReference type="NCBI Taxonomy" id="105482"/>
    <lineage>
        <taxon>Eukaryota</taxon>
        <taxon>Fungi</taxon>
        <taxon>Dikarya</taxon>
        <taxon>Ascomycota</taxon>
        <taxon>Pezizomycotina</taxon>
        <taxon>Sordariomycetes</taxon>
        <taxon>Sordariomycetidae</taxon>
        <taxon>Diaporthales</taxon>
        <taxon>Diaporthaceae</taxon>
        <taxon>Diaporthe</taxon>
        <taxon>Diaporthe eres species complex</taxon>
    </lineage>
</organism>
<evidence type="ECO:0000313" key="4">
    <source>
        <dbReference type="Proteomes" id="UP001600888"/>
    </source>
</evidence>
<dbReference type="Pfam" id="PF11951">
    <property type="entry name" value="Fungal_trans_2"/>
    <property type="match status" value="1"/>
</dbReference>
<name>A0ABR4DZM7_9PEZI</name>
<keyword evidence="1" id="KW-0539">Nucleus</keyword>
<proteinExistence type="predicted"/>
<dbReference type="InterPro" id="IPR021858">
    <property type="entry name" value="Fun_TF"/>
</dbReference>
<protein>
    <submittedName>
        <fullName evidence="3">Uncharacterized protein</fullName>
    </submittedName>
</protein>
<feature type="region of interest" description="Disordered" evidence="2">
    <location>
        <begin position="78"/>
        <end position="101"/>
    </location>
</feature>
<dbReference type="EMBL" id="JBAWTH010000129">
    <property type="protein sequence ID" value="KAL2275647.1"/>
    <property type="molecule type" value="Genomic_DNA"/>
</dbReference>
<evidence type="ECO:0000256" key="2">
    <source>
        <dbReference type="SAM" id="MobiDB-lite"/>
    </source>
</evidence>
<reference evidence="3 4" key="1">
    <citation type="submission" date="2024-03" db="EMBL/GenBank/DDBJ databases">
        <title>A high-quality draft genome sequence of Diaporthe vaccinii, a causative agent of upright dieback and viscid rot disease in cranberry plants.</title>
        <authorList>
            <person name="Sarrasin M."/>
            <person name="Lang B.F."/>
            <person name="Burger G."/>
        </authorList>
    </citation>
    <scope>NUCLEOTIDE SEQUENCE [LARGE SCALE GENOMIC DNA]</scope>
    <source>
        <strain evidence="3 4">IS7</strain>
    </source>
</reference>
<keyword evidence="4" id="KW-1185">Reference proteome</keyword>
<dbReference type="Proteomes" id="UP001600888">
    <property type="component" value="Unassembled WGS sequence"/>
</dbReference>
<evidence type="ECO:0000313" key="3">
    <source>
        <dbReference type="EMBL" id="KAL2275647.1"/>
    </source>
</evidence>
<gene>
    <name evidence="3" type="ORF">FJTKL_01706</name>
</gene>